<accession>A0A6I8M3S4</accession>
<feature type="domain" description="DUF397" evidence="1">
    <location>
        <begin position="5"/>
        <end position="52"/>
    </location>
</feature>
<gene>
    <name evidence="2" type="ORF">AA23TX_08861</name>
</gene>
<dbReference type="EMBL" id="CABVGP010000003">
    <property type="protein sequence ID" value="VVJ23982.1"/>
    <property type="molecule type" value="Genomic_DNA"/>
</dbReference>
<dbReference type="AlphaFoldDB" id="A0A6I8M3S4"/>
<organism evidence="2 3">
    <name type="scientific">Amycolatopsis camponoti</name>
    <dbReference type="NCBI Taxonomy" id="2606593"/>
    <lineage>
        <taxon>Bacteria</taxon>
        <taxon>Bacillati</taxon>
        <taxon>Actinomycetota</taxon>
        <taxon>Actinomycetes</taxon>
        <taxon>Pseudonocardiales</taxon>
        <taxon>Pseudonocardiaceae</taxon>
        <taxon>Amycolatopsis</taxon>
    </lineage>
</organism>
<dbReference type="Proteomes" id="UP000399805">
    <property type="component" value="Unassembled WGS sequence"/>
</dbReference>
<name>A0A6I8M3S4_9PSEU</name>
<evidence type="ECO:0000313" key="2">
    <source>
        <dbReference type="EMBL" id="VVJ23982.1"/>
    </source>
</evidence>
<dbReference type="RefSeq" id="WP_230863066.1">
    <property type="nucleotide sequence ID" value="NZ_CABVGP010000003.1"/>
</dbReference>
<protein>
    <recommendedName>
        <fullName evidence="1">DUF397 domain-containing protein</fullName>
    </recommendedName>
</protein>
<dbReference type="InterPro" id="IPR007278">
    <property type="entry name" value="DUF397"/>
</dbReference>
<dbReference type="Pfam" id="PF04149">
    <property type="entry name" value="DUF397"/>
    <property type="match status" value="1"/>
</dbReference>
<reference evidence="2 3" key="1">
    <citation type="submission" date="2019-09" db="EMBL/GenBank/DDBJ databases">
        <authorList>
            <person name="Leyn A S."/>
        </authorList>
    </citation>
    <scope>NUCLEOTIDE SEQUENCE [LARGE SCALE GENOMIC DNA]</scope>
    <source>
        <strain evidence="2">AA231_1</strain>
    </source>
</reference>
<keyword evidence="3" id="KW-1185">Reference proteome</keyword>
<proteinExistence type="predicted"/>
<evidence type="ECO:0000313" key="3">
    <source>
        <dbReference type="Proteomes" id="UP000399805"/>
    </source>
</evidence>
<evidence type="ECO:0000259" key="1">
    <source>
        <dbReference type="Pfam" id="PF04149"/>
    </source>
</evidence>
<sequence>MSDLSWRKSSYSSGEGSQGACVEVAFTPGSVAVRDSKAPTSGTLTVSPETWRHIGEIAR</sequence>